<dbReference type="Gene3D" id="1.10.555.10">
    <property type="entry name" value="Rho GTPase activation protein"/>
    <property type="match status" value="1"/>
</dbReference>
<dbReference type="InterPro" id="IPR000198">
    <property type="entry name" value="RhoGAP_dom"/>
</dbReference>
<feature type="region of interest" description="Disordered" evidence="1">
    <location>
        <begin position="105"/>
        <end position="163"/>
    </location>
</feature>
<evidence type="ECO:0000259" key="2">
    <source>
        <dbReference type="PROSITE" id="PS50238"/>
    </source>
</evidence>
<dbReference type="Pfam" id="PF00620">
    <property type="entry name" value="RhoGAP"/>
    <property type="match status" value="1"/>
</dbReference>
<evidence type="ECO:0000313" key="3">
    <source>
        <dbReference type="EMBL" id="KAG5853699.1"/>
    </source>
</evidence>
<comment type="caution">
    <text evidence="3">The sequence shown here is derived from an EMBL/GenBank/DDBJ whole genome shotgun (WGS) entry which is preliminary data.</text>
</comment>
<gene>
    <name evidence="3" type="ORF">ANANG_G00028850</name>
</gene>
<dbReference type="GO" id="GO:0007165">
    <property type="term" value="P:signal transduction"/>
    <property type="evidence" value="ECO:0007669"/>
    <property type="project" value="InterPro"/>
</dbReference>
<sequence length="226" mass="24523">MQRLKGKAAGVQGIYLHRVSDRLPKANVHLLQCLLLVLRHISRSADANKMDARNLAVCISPNLLPVEPLSLDKVEKVTALTQFLIENCGEIFGDGPQTLAVDPAEEDRLADSTDSLSSHGQDSAYNSADPEAEADPAADRPPSPAGDPQEMAAATPSRRSEPAMLRSAGMRKLLSRAQGDEGDRLVQPLAKQASHDSFLLPSRVRLRHLPSAWIPPCSTRPAWTRC</sequence>
<dbReference type="SUPFAM" id="SSF48350">
    <property type="entry name" value="GTPase activation domain, GAP"/>
    <property type="match status" value="1"/>
</dbReference>
<proteinExistence type="predicted"/>
<dbReference type="PANTHER" id="PTHR23179">
    <property type="entry name" value="T-CELL ACTIVATION RHO GTPASE ACTIVATING PROTEIN-RELATED"/>
    <property type="match status" value="1"/>
</dbReference>
<dbReference type="AlphaFoldDB" id="A0A9D3MRA0"/>
<keyword evidence="4" id="KW-1185">Reference proteome</keyword>
<dbReference type="InterPro" id="IPR008936">
    <property type="entry name" value="Rho_GTPase_activation_prot"/>
</dbReference>
<feature type="domain" description="Rho-GAP" evidence="2">
    <location>
        <begin position="1"/>
        <end position="92"/>
    </location>
</feature>
<feature type="compositionally biased region" description="Polar residues" evidence="1">
    <location>
        <begin position="112"/>
        <end position="126"/>
    </location>
</feature>
<dbReference type="GO" id="GO:0005096">
    <property type="term" value="F:GTPase activator activity"/>
    <property type="evidence" value="ECO:0007669"/>
    <property type="project" value="TreeGrafter"/>
</dbReference>
<dbReference type="EMBL" id="JAFIRN010000002">
    <property type="protein sequence ID" value="KAG5853699.1"/>
    <property type="molecule type" value="Genomic_DNA"/>
</dbReference>
<reference evidence="3" key="1">
    <citation type="submission" date="2021-01" db="EMBL/GenBank/DDBJ databases">
        <title>A chromosome-scale assembly of European eel, Anguilla anguilla.</title>
        <authorList>
            <person name="Henkel C."/>
            <person name="Jong-Raadsen S.A."/>
            <person name="Dufour S."/>
            <person name="Weltzien F.-A."/>
            <person name="Palstra A.P."/>
            <person name="Pelster B."/>
            <person name="Spaink H.P."/>
            <person name="Van Den Thillart G.E."/>
            <person name="Jansen H."/>
            <person name="Zahm M."/>
            <person name="Klopp C."/>
            <person name="Cedric C."/>
            <person name="Louis A."/>
            <person name="Berthelot C."/>
            <person name="Parey E."/>
            <person name="Roest Crollius H."/>
            <person name="Montfort J."/>
            <person name="Robinson-Rechavi M."/>
            <person name="Bucao C."/>
            <person name="Bouchez O."/>
            <person name="Gislard M."/>
            <person name="Lluch J."/>
            <person name="Milhes M."/>
            <person name="Lampietro C."/>
            <person name="Lopez Roques C."/>
            <person name="Donnadieu C."/>
            <person name="Braasch I."/>
            <person name="Desvignes T."/>
            <person name="Postlethwait J."/>
            <person name="Bobe J."/>
            <person name="Guiguen Y."/>
            <person name="Dirks R."/>
        </authorList>
    </citation>
    <scope>NUCLEOTIDE SEQUENCE</scope>
    <source>
        <strain evidence="3">Tag_6206</strain>
        <tissue evidence="3">Liver</tissue>
    </source>
</reference>
<dbReference type="Proteomes" id="UP001044222">
    <property type="component" value="Unassembled WGS sequence"/>
</dbReference>
<dbReference type="PANTHER" id="PTHR23179:SF26">
    <property type="entry name" value="T-CELL ACTIVATION RHO GTPASE-ACTIVATING PROTEIN"/>
    <property type="match status" value="1"/>
</dbReference>
<organism evidence="3 4">
    <name type="scientific">Anguilla anguilla</name>
    <name type="common">European freshwater eel</name>
    <name type="synonym">Muraena anguilla</name>
    <dbReference type="NCBI Taxonomy" id="7936"/>
    <lineage>
        <taxon>Eukaryota</taxon>
        <taxon>Metazoa</taxon>
        <taxon>Chordata</taxon>
        <taxon>Craniata</taxon>
        <taxon>Vertebrata</taxon>
        <taxon>Euteleostomi</taxon>
        <taxon>Actinopterygii</taxon>
        <taxon>Neopterygii</taxon>
        <taxon>Teleostei</taxon>
        <taxon>Anguilliformes</taxon>
        <taxon>Anguillidae</taxon>
        <taxon>Anguilla</taxon>
    </lineage>
</organism>
<accession>A0A9D3MRA0</accession>
<name>A0A9D3MRA0_ANGAN</name>
<protein>
    <recommendedName>
        <fullName evidence="2">Rho-GAP domain-containing protein</fullName>
    </recommendedName>
</protein>
<dbReference type="PROSITE" id="PS50238">
    <property type="entry name" value="RHOGAP"/>
    <property type="match status" value="1"/>
</dbReference>
<evidence type="ECO:0000313" key="4">
    <source>
        <dbReference type="Proteomes" id="UP001044222"/>
    </source>
</evidence>
<evidence type="ECO:0000256" key="1">
    <source>
        <dbReference type="SAM" id="MobiDB-lite"/>
    </source>
</evidence>